<reference evidence="1 2" key="1">
    <citation type="journal article" date="2015" name="Genome Announc.">
        <title>Complete Genome Sequence of the Novel Leech Symbiont Mucinivorans hirudinis M3T.</title>
        <authorList>
            <person name="Nelson M.C."/>
            <person name="Bomar L."/>
            <person name="Graf J."/>
        </authorList>
    </citation>
    <scope>NUCLEOTIDE SEQUENCE [LARGE SCALE GENOMIC DNA]</scope>
    <source>
        <strain evidence="2">M3</strain>
    </source>
</reference>
<dbReference type="STRING" id="1433126.BN938_2922"/>
<proteinExistence type="predicted"/>
<dbReference type="EMBL" id="HG934468">
    <property type="protein sequence ID" value="CDN32987.1"/>
    <property type="molecule type" value="Genomic_DNA"/>
</dbReference>
<protein>
    <submittedName>
        <fullName evidence="1">Type I restriction-modification system, subunit R</fullName>
        <ecNumber evidence="1">3.1.21.3</ecNumber>
    </submittedName>
</protein>
<evidence type="ECO:0000313" key="2">
    <source>
        <dbReference type="Proteomes" id="UP000027616"/>
    </source>
</evidence>
<dbReference type="EC" id="3.1.21.3" evidence="1"/>
<gene>
    <name evidence="1" type="ORF">BN938_2922</name>
</gene>
<dbReference type="GO" id="GO:0009035">
    <property type="term" value="F:type I site-specific deoxyribonuclease activity"/>
    <property type="evidence" value="ECO:0007669"/>
    <property type="project" value="UniProtKB-EC"/>
</dbReference>
<accession>A0A060RBM2</accession>
<organism evidence="1 2">
    <name type="scientific">Mucinivorans hirudinis</name>
    <dbReference type="NCBI Taxonomy" id="1433126"/>
    <lineage>
        <taxon>Bacteria</taxon>
        <taxon>Pseudomonadati</taxon>
        <taxon>Bacteroidota</taxon>
        <taxon>Bacteroidia</taxon>
        <taxon>Bacteroidales</taxon>
        <taxon>Rikenellaceae</taxon>
        <taxon>Mucinivorans</taxon>
    </lineage>
</organism>
<dbReference type="PANTHER" id="PTHR42927:SF1">
    <property type="entry name" value="HELICASE SUPERFAMILY 1 AND 2 DOMAIN-CONTAINING PROTEIN"/>
    <property type="match status" value="1"/>
</dbReference>
<dbReference type="AlphaFoldDB" id="A0A060RBM2"/>
<keyword evidence="1" id="KW-0378">Hydrolase</keyword>
<name>A0A060RBM2_9BACT</name>
<dbReference type="HOGENOM" id="CLU_127064_0_0_10"/>
<dbReference type="PANTHER" id="PTHR42927">
    <property type="entry name" value="HELICASE SUPERFAMILY 1 AND 2 DOMAIN-CONTAINING PROTEIN"/>
    <property type="match status" value="1"/>
</dbReference>
<dbReference type="eggNOG" id="COG0610">
    <property type="taxonomic scope" value="Bacteria"/>
</dbReference>
<dbReference type="KEGG" id="rbc:BN938_2922"/>
<keyword evidence="2" id="KW-1185">Reference proteome</keyword>
<sequence length="182" mass="20585">MSIFLTLLVPKLPSPISEDLSKGILESVDFDSYKNIILEERTIKLENEDAEVAPVPVSGGGGVGEAELEFLSAILNSFNTRFGDIPWSDSDKVRRVIEELPAEVAKNEAYQNAMKNADELTARIESDEALMKVIMAYMTSNMELFKNFQDNPSFKKWLQDYVFDATYTSQQHNRVTEITQHI</sequence>
<evidence type="ECO:0000313" key="1">
    <source>
        <dbReference type="EMBL" id="CDN32987.1"/>
    </source>
</evidence>
<dbReference type="Proteomes" id="UP000027616">
    <property type="component" value="Chromosome I"/>
</dbReference>